<dbReference type="CDD" id="cd04301">
    <property type="entry name" value="NAT_SF"/>
    <property type="match status" value="1"/>
</dbReference>
<organism evidence="2 3">
    <name type="scientific">Pseudoalteromonas luteoviolacea</name>
    <dbReference type="NCBI Taxonomy" id="43657"/>
    <lineage>
        <taxon>Bacteria</taxon>
        <taxon>Pseudomonadati</taxon>
        <taxon>Pseudomonadota</taxon>
        <taxon>Gammaproteobacteria</taxon>
        <taxon>Alteromonadales</taxon>
        <taxon>Pseudoalteromonadaceae</taxon>
        <taxon>Pseudoalteromonas</taxon>
    </lineage>
</organism>
<dbReference type="Gene3D" id="3.40.630.30">
    <property type="match status" value="1"/>
</dbReference>
<evidence type="ECO:0000313" key="2">
    <source>
        <dbReference type="EMBL" id="OCQ23580.1"/>
    </source>
</evidence>
<feature type="domain" description="N-acetyltransferase" evidence="1">
    <location>
        <begin position="1"/>
        <end position="161"/>
    </location>
</feature>
<dbReference type="EMBL" id="MAUJ01000001">
    <property type="protein sequence ID" value="OCQ23580.1"/>
    <property type="molecule type" value="Genomic_DNA"/>
</dbReference>
<reference evidence="3" key="1">
    <citation type="submission" date="2016-07" db="EMBL/GenBank/DDBJ databases">
        <authorList>
            <person name="Florea S."/>
            <person name="Webb J.S."/>
            <person name="Jaromczyk J."/>
            <person name="Schardl C.L."/>
        </authorList>
    </citation>
    <scope>NUCLEOTIDE SEQUENCE [LARGE SCALE GENOMIC DNA]</scope>
    <source>
        <strain evidence="3">IPB1</strain>
    </source>
</reference>
<protein>
    <submittedName>
        <fullName evidence="2">GCN5 family acetyltransferase</fullName>
    </submittedName>
</protein>
<dbReference type="AlphaFoldDB" id="A0A1C0TW93"/>
<dbReference type="InterPro" id="IPR000182">
    <property type="entry name" value="GNAT_dom"/>
</dbReference>
<comment type="caution">
    <text evidence="2">The sequence shown here is derived from an EMBL/GenBank/DDBJ whole genome shotgun (WGS) entry which is preliminary data.</text>
</comment>
<name>A0A1C0TW93_9GAMM</name>
<proteinExistence type="predicted"/>
<sequence length="161" mass="18721">MIRRANVNDLSCLVALSLQVWLNTYTLDGMRREYADFAIGQFTKDYFQDLLLRDEYDIIVCEEERAIIGFAVVNNRSQFEGPENGFELEKLYVHSHFQGKGVGRALLSEVTARFGSDFWLYTWTENISNAFYKRLGFELIGELSFEFAGKRILNNVYMSPR</sequence>
<dbReference type="Proteomes" id="UP000093366">
    <property type="component" value="Unassembled WGS sequence"/>
</dbReference>
<keyword evidence="2" id="KW-0808">Transferase</keyword>
<dbReference type="RefSeq" id="WP_065789595.1">
    <property type="nucleotide sequence ID" value="NZ_MAUJ01000001.1"/>
</dbReference>
<accession>A0A1C0TW93</accession>
<evidence type="ECO:0000259" key="1">
    <source>
        <dbReference type="PROSITE" id="PS51186"/>
    </source>
</evidence>
<evidence type="ECO:0000313" key="3">
    <source>
        <dbReference type="Proteomes" id="UP000093366"/>
    </source>
</evidence>
<gene>
    <name evidence="2" type="ORF">A7985_06460</name>
</gene>
<dbReference type="SUPFAM" id="SSF55729">
    <property type="entry name" value="Acyl-CoA N-acyltransferases (Nat)"/>
    <property type="match status" value="1"/>
</dbReference>
<dbReference type="GO" id="GO:0016747">
    <property type="term" value="F:acyltransferase activity, transferring groups other than amino-acyl groups"/>
    <property type="evidence" value="ECO:0007669"/>
    <property type="project" value="InterPro"/>
</dbReference>
<dbReference type="InterPro" id="IPR016181">
    <property type="entry name" value="Acyl_CoA_acyltransferase"/>
</dbReference>
<dbReference type="PROSITE" id="PS51186">
    <property type="entry name" value="GNAT"/>
    <property type="match status" value="1"/>
</dbReference>
<dbReference type="Pfam" id="PF13508">
    <property type="entry name" value="Acetyltransf_7"/>
    <property type="match status" value="1"/>
</dbReference>
<dbReference type="OrthoDB" id="143110at2"/>